<evidence type="ECO:0000256" key="10">
    <source>
        <dbReference type="ARBA" id="ARBA00029362"/>
    </source>
</evidence>
<comment type="similarity">
    <text evidence="2 11">Belongs to the peptidase C54 family.</text>
</comment>
<evidence type="ECO:0000256" key="6">
    <source>
        <dbReference type="ARBA" id="ARBA00022801"/>
    </source>
</evidence>
<dbReference type="Proteomes" id="UP001067231">
    <property type="component" value="Unassembled WGS sequence"/>
</dbReference>
<dbReference type="SUPFAM" id="SSF54001">
    <property type="entry name" value="Cysteine proteinases"/>
    <property type="match status" value="1"/>
</dbReference>
<name>A0A9D5HV43_9CRYT</name>
<keyword evidence="8 11" id="KW-0653">Protein transport</keyword>
<comment type="catalytic activity">
    <reaction evidence="10">
        <text>[protein]-C-terminal L-amino acid-glycyl-phosphatidylethanolamide + H2O = [protein]-C-terminal L-amino acid-glycine + a 1,2-diacyl-sn-glycero-3-phosphoethanolamine</text>
        <dbReference type="Rhea" id="RHEA:67548"/>
        <dbReference type="Rhea" id="RHEA-COMP:17323"/>
        <dbReference type="Rhea" id="RHEA-COMP:17324"/>
        <dbReference type="ChEBI" id="CHEBI:15377"/>
        <dbReference type="ChEBI" id="CHEBI:64612"/>
        <dbReference type="ChEBI" id="CHEBI:172940"/>
        <dbReference type="ChEBI" id="CHEBI:172941"/>
    </reaction>
    <physiologicalReaction direction="left-to-right" evidence="10">
        <dbReference type="Rhea" id="RHEA:67549"/>
    </physiologicalReaction>
</comment>
<feature type="domain" description="Peptidase C54 catalytic" evidence="12">
    <location>
        <begin position="44"/>
        <end position="318"/>
    </location>
</feature>
<gene>
    <name evidence="13" type="ORF">OJ253_2240</name>
</gene>
<keyword evidence="9 11" id="KW-0072">Autophagy</keyword>
<dbReference type="GO" id="GO:0004197">
    <property type="term" value="F:cysteine-type endopeptidase activity"/>
    <property type="evidence" value="ECO:0007669"/>
    <property type="project" value="TreeGrafter"/>
</dbReference>
<protein>
    <recommendedName>
        <fullName evidence="11">Cysteine protease</fullName>
        <ecNumber evidence="11">3.4.22.-</ecNumber>
    </recommendedName>
</protein>
<dbReference type="GO" id="GO:0035973">
    <property type="term" value="P:aggrephagy"/>
    <property type="evidence" value="ECO:0007669"/>
    <property type="project" value="TreeGrafter"/>
</dbReference>
<keyword evidence="4 11" id="KW-0963">Cytoplasm</keyword>
<keyword evidence="6 11" id="KW-0378">Hydrolase</keyword>
<evidence type="ECO:0000256" key="8">
    <source>
        <dbReference type="ARBA" id="ARBA00022927"/>
    </source>
</evidence>
<evidence type="ECO:0000256" key="4">
    <source>
        <dbReference type="ARBA" id="ARBA00022490"/>
    </source>
</evidence>
<dbReference type="InterPro" id="IPR046792">
    <property type="entry name" value="Peptidase_C54_cat"/>
</dbReference>
<dbReference type="GO" id="GO:0000045">
    <property type="term" value="P:autophagosome assembly"/>
    <property type="evidence" value="ECO:0007669"/>
    <property type="project" value="TreeGrafter"/>
</dbReference>
<evidence type="ECO:0000256" key="9">
    <source>
        <dbReference type="ARBA" id="ARBA00023006"/>
    </source>
</evidence>
<evidence type="ECO:0000256" key="1">
    <source>
        <dbReference type="ARBA" id="ARBA00004496"/>
    </source>
</evidence>
<dbReference type="GO" id="GO:0005737">
    <property type="term" value="C:cytoplasm"/>
    <property type="evidence" value="ECO:0007669"/>
    <property type="project" value="UniProtKB-SubCell"/>
</dbReference>
<dbReference type="Pfam" id="PF03416">
    <property type="entry name" value="Peptidase_C54"/>
    <property type="match status" value="1"/>
</dbReference>
<comment type="subcellular location">
    <subcellularLocation>
        <location evidence="1 11">Cytoplasm</location>
    </subcellularLocation>
</comment>
<dbReference type="AlphaFoldDB" id="A0A9D5HV43"/>
<evidence type="ECO:0000256" key="11">
    <source>
        <dbReference type="RuleBase" id="RU363115"/>
    </source>
</evidence>
<dbReference type="GO" id="GO:0016485">
    <property type="term" value="P:protein processing"/>
    <property type="evidence" value="ECO:0007669"/>
    <property type="project" value="TreeGrafter"/>
</dbReference>
<accession>A0A9D5HV43</accession>
<dbReference type="OrthoDB" id="2960936at2759"/>
<dbReference type="GO" id="GO:0034727">
    <property type="term" value="P:piecemeal microautophagy of the nucleus"/>
    <property type="evidence" value="ECO:0007669"/>
    <property type="project" value="TreeGrafter"/>
</dbReference>
<dbReference type="InterPro" id="IPR038765">
    <property type="entry name" value="Papain-like_cys_pep_sf"/>
</dbReference>
<proteinExistence type="inferred from homology"/>
<dbReference type="PANTHER" id="PTHR22624">
    <property type="entry name" value="CYSTEINE PROTEASE ATG4"/>
    <property type="match status" value="1"/>
</dbReference>
<evidence type="ECO:0000313" key="13">
    <source>
        <dbReference type="EMBL" id="KAJ1607666.1"/>
    </source>
</evidence>
<dbReference type="GO" id="GO:0015031">
    <property type="term" value="P:protein transport"/>
    <property type="evidence" value="ECO:0007669"/>
    <property type="project" value="UniProtKB-KW"/>
</dbReference>
<dbReference type="InterPro" id="IPR005078">
    <property type="entry name" value="Peptidase_C54"/>
</dbReference>
<reference evidence="13" key="1">
    <citation type="submission" date="2022-10" db="EMBL/GenBank/DDBJ databases">
        <title>Adaptive evolution leads to modifications in subtelomeric GC content in a zoonotic Cryptosporidium species.</title>
        <authorList>
            <person name="Li J."/>
            <person name="Feng Y."/>
            <person name="Xiao L."/>
        </authorList>
    </citation>
    <scope>NUCLEOTIDE SEQUENCE</scope>
    <source>
        <strain evidence="13">33844</strain>
    </source>
</reference>
<evidence type="ECO:0000256" key="2">
    <source>
        <dbReference type="ARBA" id="ARBA00010958"/>
    </source>
</evidence>
<sequence>MDIGRKFRFSISFFIKKVLNNLLNVDEGIFMYGYQYTPKEADLFLSEFHEVVLFTYRKMFKSICLSNDQVLSDEDMDCGSNGITTDVGWGCMYRVAQMSISHGICQYLKSSMIKFNIGNIIGNFRDCENAMFSIHNMVKVGFIEFGIKPRSWIGPTTSSIIASKLINDNKDIINSIKVSSIVYADGTIYRNKAEKHFSEMSSDSCTFVWICMKLGASNFDIDAYKDTIISMSSIPQFICIMGGCNYSYGALLIVAFGDNFLYCLDPHIKVHNAFSNTNYNRDEFIQNIPTKIYWEELDASLSMVFICRNISDFDNMCEELTRINSDLFEVIDDLDVKPSNRIELDSGFLIL</sequence>
<evidence type="ECO:0000256" key="5">
    <source>
        <dbReference type="ARBA" id="ARBA00022670"/>
    </source>
</evidence>
<comment type="function">
    <text evidence="11">Cysteine protease that plays a key role in autophagy by mediating both proteolytic activation and delipidation of ATG8 family proteins.</text>
</comment>
<dbReference type="GO" id="GO:0019786">
    <property type="term" value="F:protein-phosphatidylethanolamide deconjugating activity"/>
    <property type="evidence" value="ECO:0007669"/>
    <property type="project" value="InterPro"/>
</dbReference>
<dbReference type="EMBL" id="JAPCXC010000056">
    <property type="protein sequence ID" value="KAJ1607666.1"/>
    <property type="molecule type" value="Genomic_DNA"/>
</dbReference>
<dbReference type="PANTHER" id="PTHR22624:SF49">
    <property type="entry name" value="CYSTEINE PROTEASE"/>
    <property type="match status" value="1"/>
</dbReference>
<evidence type="ECO:0000259" key="12">
    <source>
        <dbReference type="Pfam" id="PF03416"/>
    </source>
</evidence>
<evidence type="ECO:0000256" key="3">
    <source>
        <dbReference type="ARBA" id="ARBA00022448"/>
    </source>
</evidence>
<keyword evidence="7" id="KW-0788">Thiol protease</keyword>
<comment type="caution">
    <text evidence="13">The sequence shown here is derived from an EMBL/GenBank/DDBJ whole genome shotgun (WGS) entry which is preliminary data.</text>
</comment>
<organism evidence="13">
    <name type="scientific">Cryptosporidium canis</name>
    <dbReference type="NCBI Taxonomy" id="195482"/>
    <lineage>
        <taxon>Eukaryota</taxon>
        <taxon>Sar</taxon>
        <taxon>Alveolata</taxon>
        <taxon>Apicomplexa</taxon>
        <taxon>Conoidasida</taxon>
        <taxon>Coccidia</taxon>
        <taxon>Eucoccidiorida</taxon>
        <taxon>Eimeriorina</taxon>
        <taxon>Cryptosporidiidae</taxon>
        <taxon>Cryptosporidium</taxon>
    </lineage>
</organism>
<evidence type="ECO:0000256" key="7">
    <source>
        <dbReference type="ARBA" id="ARBA00022807"/>
    </source>
</evidence>
<dbReference type="EC" id="3.4.22.-" evidence="11"/>
<dbReference type="GO" id="GO:0000423">
    <property type="term" value="P:mitophagy"/>
    <property type="evidence" value="ECO:0007669"/>
    <property type="project" value="TreeGrafter"/>
</dbReference>
<keyword evidence="3" id="KW-0813">Transport</keyword>
<keyword evidence="5 11" id="KW-0645">Protease</keyword>